<dbReference type="Proteomes" id="UP001501446">
    <property type="component" value="Unassembled WGS sequence"/>
</dbReference>
<organism evidence="1 2">
    <name type="scientific">Kocuria gwangalliensis</name>
    <dbReference type="NCBI Taxonomy" id="501592"/>
    <lineage>
        <taxon>Bacteria</taxon>
        <taxon>Bacillati</taxon>
        <taxon>Actinomycetota</taxon>
        <taxon>Actinomycetes</taxon>
        <taxon>Micrococcales</taxon>
        <taxon>Micrococcaceae</taxon>
        <taxon>Kocuria</taxon>
    </lineage>
</organism>
<comment type="caution">
    <text evidence="1">The sequence shown here is derived from an EMBL/GenBank/DDBJ whole genome shotgun (WGS) entry which is preliminary data.</text>
</comment>
<name>A0ABP8X8Y6_9MICC</name>
<sequence>MLHDSMPPHSPRNFPPDELPQVDIRAVAFHRWRTLKWLVSFVEPHSGCPREGRARTFDAAVQLARTWSLAYRAEQYGGSVLAADVPSIDLSPWDVHKDSPTIQ</sequence>
<evidence type="ECO:0000313" key="2">
    <source>
        <dbReference type="Proteomes" id="UP001501446"/>
    </source>
</evidence>
<evidence type="ECO:0000313" key="1">
    <source>
        <dbReference type="EMBL" id="GAA4702874.1"/>
    </source>
</evidence>
<dbReference type="EMBL" id="BAABLN010000033">
    <property type="protein sequence ID" value="GAA4702874.1"/>
    <property type="molecule type" value="Genomic_DNA"/>
</dbReference>
<proteinExistence type="predicted"/>
<keyword evidence="2" id="KW-1185">Reference proteome</keyword>
<dbReference type="RefSeq" id="WP_303381954.1">
    <property type="nucleotide sequence ID" value="NZ_BAABLN010000033.1"/>
</dbReference>
<gene>
    <name evidence="1" type="ORF">GCM10025781_21950</name>
</gene>
<reference evidence="2" key="1">
    <citation type="journal article" date="2019" name="Int. J. Syst. Evol. Microbiol.">
        <title>The Global Catalogue of Microorganisms (GCM) 10K type strain sequencing project: providing services to taxonomists for standard genome sequencing and annotation.</title>
        <authorList>
            <consortium name="The Broad Institute Genomics Platform"/>
            <consortium name="The Broad Institute Genome Sequencing Center for Infectious Disease"/>
            <person name="Wu L."/>
            <person name="Ma J."/>
        </authorList>
    </citation>
    <scope>NUCLEOTIDE SEQUENCE [LARGE SCALE GENOMIC DNA]</scope>
    <source>
        <strain evidence="2">JCM 18958</strain>
    </source>
</reference>
<protein>
    <submittedName>
        <fullName evidence="1">Uncharacterized protein</fullName>
    </submittedName>
</protein>
<accession>A0ABP8X8Y6</accession>